<organism evidence="1 2">
    <name type="scientific">Datura stramonium</name>
    <name type="common">Jimsonweed</name>
    <name type="synonym">Common thornapple</name>
    <dbReference type="NCBI Taxonomy" id="4076"/>
    <lineage>
        <taxon>Eukaryota</taxon>
        <taxon>Viridiplantae</taxon>
        <taxon>Streptophyta</taxon>
        <taxon>Embryophyta</taxon>
        <taxon>Tracheophyta</taxon>
        <taxon>Spermatophyta</taxon>
        <taxon>Magnoliopsida</taxon>
        <taxon>eudicotyledons</taxon>
        <taxon>Gunneridae</taxon>
        <taxon>Pentapetalae</taxon>
        <taxon>asterids</taxon>
        <taxon>lamiids</taxon>
        <taxon>Solanales</taxon>
        <taxon>Solanaceae</taxon>
        <taxon>Solanoideae</taxon>
        <taxon>Datureae</taxon>
        <taxon>Datura</taxon>
    </lineage>
</organism>
<keyword evidence="2" id="KW-1185">Reference proteome</keyword>
<comment type="caution">
    <text evidence="1">The sequence shown here is derived from an EMBL/GenBank/DDBJ whole genome shotgun (WGS) entry which is preliminary data.</text>
</comment>
<dbReference type="EMBL" id="JACEIK010000214">
    <property type="protein sequence ID" value="MCD7452530.1"/>
    <property type="molecule type" value="Genomic_DNA"/>
</dbReference>
<dbReference type="Proteomes" id="UP000823775">
    <property type="component" value="Unassembled WGS sequence"/>
</dbReference>
<sequence>MGARARACEIIVDQFKRKAKQQATTFPFPNLLSMLCMWAACPLSRPLDSTVHDNSVITLATKIDKQAPVIKAKMHENQLVQLPKALPSMIQGDIKKLLQPSKDKMASLCSTVDVLESEVVYDVDPSWTPGGAATTSYHKLHTLLDNWVVQGPEKPLALPPNP</sequence>
<evidence type="ECO:0000313" key="1">
    <source>
        <dbReference type="EMBL" id="MCD7452530.1"/>
    </source>
</evidence>
<evidence type="ECO:0000313" key="2">
    <source>
        <dbReference type="Proteomes" id="UP000823775"/>
    </source>
</evidence>
<proteinExistence type="predicted"/>
<reference evidence="1 2" key="1">
    <citation type="journal article" date="2021" name="BMC Genomics">
        <title>Datura genome reveals duplications of psychoactive alkaloid biosynthetic genes and high mutation rate following tissue culture.</title>
        <authorList>
            <person name="Rajewski A."/>
            <person name="Carter-House D."/>
            <person name="Stajich J."/>
            <person name="Litt A."/>
        </authorList>
    </citation>
    <scope>NUCLEOTIDE SEQUENCE [LARGE SCALE GENOMIC DNA]</scope>
    <source>
        <strain evidence="1">AR-01</strain>
    </source>
</reference>
<gene>
    <name evidence="1" type="ORF">HAX54_017285</name>
</gene>
<name>A0ABS8S0A9_DATST</name>
<accession>A0ABS8S0A9</accession>
<protein>
    <submittedName>
        <fullName evidence="1">Uncharacterized protein</fullName>
    </submittedName>
</protein>